<dbReference type="InterPro" id="IPR012332">
    <property type="entry name" value="Autotransporter_pectin_lyase_C"/>
</dbReference>
<keyword evidence="2" id="KW-1185">Reference proteome</keyword>
<protein>
    <recommendedName>
        <fullName evidence="3">Autotransporter-associated beta strand repeat protein</fullName>
    </recommendedName>
</protein>
<name>A0A5B9QFN4_9BACT</name>
<evidence type="ECO:0000313" key="1">
    <source>
        <dbReference type="EMBL" id="QEG33073.1"/>
    </source>
</evidence>
<dbReference type="Proteomes" id="UP000323917">
    <property type="component" value="Chromosome"/>
</dbReference>
<dbReference type="Gene3D" id="2.160.20.20">
    <property type="match status" value="1"/>
</dbReference>
<dbReference type="EMBL" id="CP042913">
    <property type="protein sequence ID" value="QEG33073.1"/>
    <property type="molecule type" value="Genomic_DNA"/>
</dbReference>
<dbReference type="KEGG" id="bgok:Pr1d_03340"/>
<evidence type="ECO:0008006" key="3">
    <source>
        <dbReference type="Google" id="ProtNLM"/>
    </source>
</evidence>
<proteinExistence type="predicted"/>
<sequence>MDRGIAPKSSWASRVQGTRFLKYTYYFEPIFWAPFTYSLIGPLKMKSYLVTASLLCLGFACSVATAADVTSTWDGSTNTWSDDSHWDSLLFPNNGNGGLTYEALISGGTVTLDQDISIENLQQTNGTITGSSDLTISGFTTWTRGTMSGTGTTRANGGLDLSGSLPKNLDGRVLNNAGAATWAAGQFITGNGAVLNNQLGAIFDTNFDGEIFDGFIGAPSQINNAGTFTKSGGAGATRFHIAFNNTGAVNVQSGTLSLSGGGTSSGSFDVSAGSTLQISSGVSFVAGASVTGAGTLDISNGTLTALSDLELTNLALTNSSATIDGTSTIIASGMLTWTRGTMTGAGITNANGGLDLSGSNSKTLNGRVLNNAGAATWTAGQVLTGNGAVFNNQLGATFDTNFDGEILNGFGGAPSQINNSGTFTKSSGAGATRIHIAFNNTGAVNVQSGTLSLSGGGTSSGSFDVSAGSTLQISSGVSFVAGASVTGAGTLDISNGTLTALSDLELTNLALTNSSATIDGTSTIIASGMLTWTRGTMTGAGITNANGGLDLSGSNSKTLNGRVLNNAGAATWTAGQVLTGNGAVFNNQLGATFDTNFDGEILNGFGGAPSQINNAGTFTKSGGAGTTYFGLAFSNTGNVNVNSGTLKLGGFVSNAGSMNIQPSKTLTLDAGFINHGAGIVTVDNGHLTMASLATNDGALIIENVSAATLAANLINAGTIDVAALSNLNVGGAYSGTGNIEIDDSQFTVEGNAAIGGTLNINNTSTARFEAGGSNSGAISILTDSSLAIDGAFANDGAILVDSGGQLNLDSNQPFDNPGTLEVHEGTVAIPKSNSIAVHPLAPLQLIAEATLTEGTWIARGNSSIVLPQISGGTPFELRHTDAMVILDGPSSAMPAIDGLWTNAGTLELRGGRDLLLTGRPPDASPGSFASPFVNSGIIHLGVGSTLSLGQEGISNGSGSRVEGEGVIEGSVSAHGTTFSSNGSLSINQGSLSISTSVSNLTAGTLAVNVPMYVNNGGHFVIADGATLGGTGILELQDGLVTIDGTLDKQVRIVGPVVVGGTISDATLDSAVVTTPPSGGGFGLVNCFGENTIESGVVNIDGQLLVNDGTLTLGAGASIFGPGAIDVKALASAVVFGNLASTGNATITGSLAVEAGATAQATNWNFVGNSLVNVKGRLKSPNPVTVTGTIIVSDGGETDVSDVTLAEFAKAKGLGKFAGNVKSKSNAVIAPGSSPGMLTVGGNMTFEGGSIFELEIRDAQGISGTDYDLLAVESDIINIGTTIEPMIISLNTLDLLDEPGQATNFDNSQDYSWTIATAIGTISGFSAGTYVFDESAFLNDLGSGALFLSLGDSGHALNVVFSANGLPNLSTGDFDQDGDVDGRDFLTWQRNPAIGYLANWQANYGRSATQSALSVAVPEPSSLGTMVCLTLACVACLRHSHLQFEKRKLIPSVAIQHLALLGWGCWLALVVGSTPASAVLVVNEGEQLSGSSVIQEDVINHGAVMGLGPDQRLVFGEGYTLTGAGSLEYTLSLGTYSPGNSPAVVTGTNQQFGGTVQIELGGALPGFGPNNHDQINDTATLDLLSSSTLSILPYNGFVPTAGDMFTLFTWQTELIGSFGSVVIDPFFATNGLTFQIDVINPSSSGSLVLTAVPEANAVLIWSALAGVVLITKFYSFLVPRRLRSISTLCFSLACSLLLNNSFVQADLFVIDPTVVAVGHDSPSDGVFDSFSGPAGTVLNNEYRPSNMPSFEDRTTLQFSLSSISGTISSAILTLFENGRGGLPLVSFYGYQGDGTLSLSNFEVGSKPLVAQVQTSLDSVANNAALNSIDLTSFVQQAYTMGASHIGITSRVDTGSLGFFYSATPRFTPTLNVTAVPEASAVLVWSLLTLGALLRSGLNDSKNQ</sequence>
<gene>
    <name evidence="1" type="ORF">Pr1d_03340</name>
</gene>
<accession>A0A5B9QFN4</accession>
<evidence type="ECO:0000313" key="2">
    <source>
        <dbReference type="Proteomes" id="UP000323917"/>
    </source>
</evidence>
<reference evidence="1 2" key="1">
    <citation type="submission" date="2019-08" db="EMBL/GenBank/DDBJ databases">
        <title>Deep-cultivation of Planctomycetes and their phenomic and genomic characterization uncovers novel biology.</title>
        <authorList>
            <person name="Wiegand S."/>
            <person name="Jogler M."/>
            <person name="Boedeker C."/>
            <person name="Pinto D."/>
            <person name="Vollmers J."/>
            <person name="Rivas-Marin E."/>
            <person name="Kohn T."/>
            <person name="Peeters S.H."/>
            <person name="Heuer A."/>
            <person name="Rast P."/>
            <person name="Oberbeckmann S."/>
            <person name="Bunk B."/>
            <person name="Jeske O."/>
            <person name="Meyerdierks A."/>
            <person name="Storesund J.E."/>
            <person name="Kallscheuer N."/>
            <person name="Luecker S."/>
            <person name="Lage O.M."/>
            <person name="Pohl T."/>
            <person name="Merkel B.J."/>
            <person name="Hornburger P."/>
            <person name="Mueller R.-W."/>
            <person name="Bruemmer F."/>
            <person name="Labrenz M."/>
            <person name="Spormann A.M."/>
            <person name="Op den Camp H."/>
            <person name="Overmann J."/>
            <person name="Amann R."/>
            <person name="Jetten M.S.M."/>
            <person name="Mascher T."/>
            <person name="Medema M.H."/>
            <person name="Devos D.P."/>
            <person name="Kaster A.-K."/>
            <person name="Ovreas L."/>
            <person name="Rohde M."/>
            <person name="Galperin M.Y."/>
            <person name="Jogler C."/>
        </authorList>
    </citation>
    <scope>NUCLEOTIDE SEQUENCE [LARGE SCALE GENOMIC DNA]</scope>
    <source>
        <strain evidence="1 2">Pr1d</strain>
    </source>
</reference>
<organism evidence="1 2">
    <name type="scientific">Bythopirellula goksoeyrii</name>
    <dbReference type="NCBI Taxonomy" id="1400387"/>
    <lineage>
        <taxon>Bacteria</taxon>
        <taxon>Pseudomonadati</taxon>
        <taxon>Planctomycetota</taxon>
        <taxon>Planctomycetia</taxon>
        <taxon>Pirellulales</taxon>
        <taxon>Lacipirellulaceae</taxon>
        <taxon>Bythopirellula</taxon>
    </lineage>
</organism>